<name>A0A1H9M9N1_9GAMM</name>
<organism evidence="1 2">
    <name type="scientific">Amphritea atlantica</name>
    <dbReference type="NCBI Taxonomy" id="355243"/>
    <lineage>
        <taxon>Bacteria</taxon>
        <taxon>Pseudomonadati</taxon>
        <taxon>Pseudomonadota</taxon>
        <taxon>Gammaproteobacteria</taxon>
        <taxon>Oceanospirillales</taxon>
        <taxon>Oceanospirillaceae</taxon>
        <taxon>Amphritea</taxon>
    </lineage>
</organism>
<evidence type="ECO:0000313" key="1">
    <source>
        <dbReference type="EMBL" id="SER20165.1"/>
    </source>
</evidence>
<dbReference type="STRING" id="355243.SAMN03080615_04322"/>
<dbReference type="GO" id="GO:0030151">
    <property type="term" value="F:molybdenum ion binding"/>
    <property type="evidence" value="ECO:0007669"/>
    <property type="project" value="InterPro"/>
</dbReference>
<dbReference type="AlphaFoldDB" id="A0A1H9M9N1"/>
<keyword evidence="2" id="KW-1185">Reference proteome</keyword>
<accession>A0A1H9M9N1</accession>
<dbReference type="OrthoDB" id="192277at2"/>
<dbReference type="Proteomes" id="UP000198749">
    <property type="component" value="Unassembled WGS sequence"/>
</dbReference>
<proteinExistence type="predicted"/>
<dbReference type="Pfam" id="PF04891">
    <property type="entry name" value="NifQ"/>
    <property type="match status" value="1"/>
</dbReference>
<gene>
    <name evidence="1" type="ORF">SAMN03080615_04322</name>
</gene>
<dbReference type="InterPro" id="IPR006975">
    <property type="entry name" value="NifQ"/>
</dbReference>
<dbReference type="GO" id="GO:0009399">
    <property type="term" value="P:nitrogen fixation"/>
    <property type="evidence" value="ECO:0007669"/>
    <property type="project" value="InterPro"/>
</dbReference>
<evidence type="ECO:0000313" key="2">
    <source>
        <dbReference type="Proteomes" id="UP000198749"/>
    </source>
</evidence>
<protein>
    <submittedName>
        <fullName evidence="1">Nitrogen fixation protein NifQ</fullName>
    </submittedName>
</protein>
<sequence>MQAAQPQVPEELYTELLDVIGSAEADRYLIRLILAAREGRGCLPLHLGLDEAVFEALIYRCFSEIQRWLILHTRVPAAVIERSETRNELLSLRQDEQQELTALLEQYRNPEVDPVLSVIIATGCLGGDHLWRDLGFDNRDWLSEMMAVAYPELKAKNSKDMKWKRFLYKQLCETGGHYVCRAPSCEECATYADCFGPEV</sequence>
<dbReference type="EMBL" id="FOGB01000024">
    <property type="protein sequence ID" value="SER20165.1"/>
    <property type="molecule type" value="Genomic_DNA"/>
</dbReference>
<reference evidence="2" key="1">
    <citation type="submission" date="2016-10" db="EMBL/GenBank/DDBJ databases">
        <authorList>
            <person name="Varghese N."/>
            <person name="Submissions S."/>
        </authorList>
    </citation>
    <scope>NUCLEOTIDE SEQUENCE [LARGE SCALE GENOMIC DNA]</scope>
    <source>
        <strain evidence="2">DSM 18887</strain>
    </source>
</reference>